<evidence type="ECO:0000313" key="4">
    <source>
        <dbReference type="Proteomes" id="UP000611640"/>
    </source>
</evidence>
<dbReference type="Gene3D" id="3.40.640.10">
    <property type="entry name" value="Type I PLP-dependent aspartate aminotransferase-like (Major domain)"/>
    <property type="match status" value="1"/>
</dbReference>
<dbReference type="InterPro" id="IPR015424">
    <property type="entry name" value="PyrdxlP-dep_Trfase"/>
</dbReference>
<dbReference type="Proteomes" id="UP000611640">
    <property type="component" value="Chromosome"/>
</dbReference>
<evidence type="ECO:0000256" key="1">
    <source>
        <dbReference type="ARBA" id="ARBA00022898"/>
    </source>
</evidence>
<protein>
    <submittedName>
        <fullName evidence="3">Aminotransferase class V</fullName>
    </submittedName>
</protein>
<organism evidence="3 4">
    <name type="scientific">Actinocatenispora thailandica</name>
    <dbReference type="NCBI Taxonomy" id="227318"/>
    <lineage>
        <taxon>Bacteria</taxon>
        <taxon>Bacillati</taxon>
        <taxon>Actinomycetota</taxon>
        <taxon>Actinomycetes</taxon>
        <taxon>Micromonosporales</taxon>
        <taxon>Micromonosporaceae</taxon>
        <taxon>Actinocatenispora</taxon>
    </lineage>
</organism>
<name>A0A7R7HWI7_9ACTN</name>
<dbReference type="Pfam" id="PF00266">
    <property type="entry name" value="Aminotran_5"/>
    <property type="match status" value="1"/>
</dbReference>
<evidence type="ECO:0000313" key="3">
    <source>
        <dbReference type="EMBL" id="BCJ34806.1"/>
    </source>
</evidence>
<gene>
    <name evidence="3" type="ORF">Athai_23090</name>
</gene>
<dbReference type="PANTHER" id="PTHR43092:SF2">
    <property type="entry name" value="HERCYNYLCYSTEINE SULFOXIDE LYASE"/>
    <property type="match status" value="1"/>
</dbReference>
<dbReference type="PANTHER" id="PTHR43092">
    <property type="entry name" value="L-CYSTEINE DESULFHYDRASE"/>
    <property type="match status" value="1"/>
</dbReference>
<keyword evidence="3" id="KW-0808">Transferase</keyword>
<proteinExistence type="predicted"/>
<dbReference type="SUPFAM" id="SSF53383">
    <property type="entry name" value="PLP-dependent transferases"/>
    <property type="match status" value="1"/>
</dbReference>
<dbReference type="InterPro" id="IPR015422">
    <property type="entry name" value="PyrdxlP-dep_Trfase_small"/>
</dbReference>
<dbReference type="AlphaFoldDB" id="A0A7R7HWI7"/>
<keyword evidence="4" id="KW-1185">Reference proteome</keyword>
<dbReference type="InterPro" id="IPR000192">
    <property type="entry name" value="Aminotrans_V_dom"/>
</dbReference>
<reference evidence="3 4" key="1">
    <citation type="submission" date="2020-08" db="EMBL/GenBank/DDBJ databases">
        <title>Whole genome shotgun sequence of Actinocatenispora thailandica NBRC 105041.</title>
        <authorList>
            <person name="Komaki H."/>
            <person name="Tamura T."/>
        </authorList>
    </citation>
    <scope>NUCLEOTIDE SEQUENCE [LARGE SCALE GENOMIC DNA]</scope>
    <source>
        <strain evidence="3 4">NBRC 105041</strain>
    </source>
</reference>
<dbReference type="EMBL" id="AP023355">
    <property type="protein sequence ID" value="BCJ34806.1"/>
    <property type="molecule type" value="Genomic_DNA"/>
</dbReference>
<sequence length="391" mass="41981">MVMAIDKPPEPLPGARLLFTLDPGYVHLNHGSFGAAPIPTQRAAARLREEQEADPMRFLKPPGIVQRVRHTRRHLARFVGADPDGTALVPNVTAACAVVLGSVRLRPGDEILLTDHTYGAVALEAARRCAETGATVVQARIGLEDDDDAVVAAIAAATTDRTRVAIIDQISSATAKLFPVRRIAAELHRRGVFVAIDAAHVPGMIDVDVSALGVDAWFGNLHKWAYAPRGTGLLSVAAAHHGSVRPLAASWEYDNGFPASVEFQGTQDLAGWLAAPAGLHTMTALGVDVVRDHNARLARYGQRLITEALGTPAVRSAPELAMRVVRLPAGVATTPEAASQLRDRIAEQLRIHVAVSAWRRIGLLRICAQVYNGAEDFERLARSLPPLLRAR</sequence>
<keyword evidence="1" id="KW-0663">Pyridoxal phosphate</keyword>
<evidence type="ECO:0000259" key="2">
    <source>
        <dbReference type="Pfam" id="PF00266"/>
    </source>
</evidence>
<dbReference type="KEGG" id="atl:Athai_23090"/>
<dbReference type="GO" id="GO:0008483">
    <property type="term" value="F:transaminase activity"/>
    <property type="evidence" value="ECO:0007669"/>
    <property type="project" value="UniProtKB-KW"/>
</dbReference>
<feature type="domain" description="Aminotransferase class V" evidence="2">
    <location>
        <begin position="66"/>
        <end position="315"/>
    </location>
</feature>
<accession>A0A7R7HWI7</accession>
<dbReference type="Gene3D" id="3.90.1150.10">
    <property type="entry name" value="Aspartate Aminotransferase, domain 1"/>
    <property type="match status" value="1"/>
</dbReference>
<keyword evidence="3" id="KW-0032">Aminotransferase</keyword>
<dbReference type="InterPro" id="IPR015421">
    <property type="entry name" value="PyrdxlP-dep_Trfase_major"/>
</dbReference>